<feature type="region of interest" description="Disordered" evidence="1">
    <location>
        <begin position="1"/>
        <end position="92"/>
    </location>
</feature>
<organism evidence="2 3">
    <name type="scientific">Oryza sativa subsp. indica</name>
    <name type="common">Rice</name>
    <dbReference type="NCBI Taxonomy" id="39946"/>
    <lineage>
        <taxon>Eukaryota</taxon>
        <taxon>Viridiplantae</taxon>
        <taxon>Streptophyta</taxon>
        <taxon>Embryophyta</taxon>
        <taxon>Tracheophyta</taxon>
        <taxon>Spermatophyta</taxon>
        <taxon>Magnoliopsida</taxon>
        <taxon>Liliopsida</taxon>
        <taxon>Poales</taxon>
        <taxon>Poaceae</taxon>
        <taxon>BOP clade</taxon>
        <taxon>Oryzoideae</taxon>
        <taxon>Oryzeae</taxon>
        <taxon>Oryzinae</taxon>
        <taxon>Oryza</taxon>
        <taxon>Oryza sativa</taxon>
    </lineage>
</organism>
<feature type="compositionally biased region" description="Polar residues" evidence="1">
    <location>
        <begin position="1"/>
        <end position="14"/>
    </location>
</feature>
<dbReference type="EMBL" id="CM000126">
    <property type="protein sequence ID" value="EEC70779.1"/>
    <property type="molecule type" value="Genomic_DNA"/>
</dbReference>
<dbReference type="OMA" id="AHYDNME"/>
<name>B8A9A0_ORYSI</name>
<evidence type="ECO:0000256" key="1">
    <source>
        <dbReference type="SAM" id="MobiDB-lite"/>
    </source>
</evidence>
<protein>
    <submittedName>
        <fullName evidence="2">Uncharacterized protein</fullName>
    </submittedName>
</protein>
<gene>
    <name evidence="2" type="ORF">OsI_02213</name>
</gene>
<proteinExistence type="predicted"/>
<feature type="compositionally biased region" description="Polar residues" evidence="1">
    <location>
        <begin position="41"/>
        <end position="86"/>
    </location>
</feature>
<dbReference type="AlphaFoldDB" id="B8A9A0"/>
<dbReference type="HOGENOM" id="CLU_1047277_0_0_1"/>
<reference evidence="2 3" key="1">
    <citation type="journal article" date="2005" name="PLoS Biol.">
        <title>The genomes of Oryza sativa: a history of duplications.</title>
        <authorList>
            <person name="Yu J."/>
            <person name="Wang J."/>
            <person name="Lin W."/>
            <person name="Li S."/>
            <person name="Li H."/>
            <person name="Zhou J."/>
            <person name="Ni P."/>
            <person name="Dong W."/>
            <person name="Hu S."/>
            <person name="Zeng C."/>
            <person name="Zhang J."/>
            <person name="Zhang Y."/>
            <person name="Li R."/>
            <person name="Xu Z."/>
            <person name="Li S."/>
            <person name="Li X."/>
            <person name="Zheng H."/>
            <person name="Cong L."/>
            <person name="Lin L."/>
            <person name="Yin J."/>
            <person name="Geng J."/>
            <person name="Li G."/>
            <person name="Shi J."/>
            <person name="Liu J."/>
            <person name="Lv H."/>
            <person name="Li J."/>
            <person name="Wang J."/>
            <person name="Deng Y."/>
            <person name="Ran L."/>
            <person name="Shi X."/>
            <person name="Wang X."/>
            <person name="Wu Q."/>
            <person name="Li C."/>
            <person name="Ren X."/>
            <person name="Wang J."/>
            <person name="Wang X."/>
            <person name="Li D."/>
            <person name="Liu D."/>
            <person name="Zhang X."/>
            <person name="Ji Z."/>
            <person name="Zhao W."/>
            <person name="Sun Y."/>
            <person name="Zhang Z."/>
            <person name="Bao J."/>
            <person name="Han Y."/>
            <person name="Dong L."/>
            <person name="Ji J."/>
            <person name="Chen P."/>
            <person name="Wu S."/>
            <person name="Liu J."/>
            <person name="Xiao Y."/>
            <person name="Bu D."/>
            <person name="Tan J."/>
            <person name="Yang L."/>
            <person name="Ye C."/>
            <person name="Zhang J."/>
            <person name="Xu J."/>
            <person name="Zhou Y."/>
            <person name="Yu Y."/>
            <person name="Zhang B."/>
            <person name="Zhuang S."/>
            <person name="Wei H."/>
            <person name="Liu B."/>
            <person name="Lei M."/>
            <person name="Yu H."/>
            <person name="Li Y."/>
            <person name="Xu H."/>
            <person name="Wei S."/>
            <person name="He X."/>
            <person name="Fang L."/>
            <person name="Zhang Z."/>
            <person name="Zhang Y."/>
            <person name="Huang X."/>
            <person name="Su Z."/>
            <person name="Tong W."/>
            <person name="Li J."/>
            <person name="Tong Z."/>
            <person name="Li S."/>
            <person name="Ye J."/>
            <person name="Wang L."/>
            <person name="Fang L."/>
            <person name="Lei T."/>
            <person name="Chen C."/>
            <person name="Chen H."/>
            <person name="Xu Z."/>
            <person name="Li H."/>
            <person name="Huang H."/>
            <person name="Zhang F."/>
            <person name="Xu H."/>
            <person name="Li N."/>
            <person name="Zhao C."/>
            <person name="Li S."/>
            <person name="Dong L."/>
            <person name="Huang Y."/>
            <person name="Li L."/>
            <person name="Xi Y."/>
            <person name="Qi Q."/>
            <person name="Li W."/>
            <person name="Zhang B."/>
            <person name="Hu W."/>
            <person name="Zhang Y."/>
            <person name="Tian X."/>
            <person name="Jiao Y."/>
            <person name="Liang X."/>
            <person name="Jin J."/>
            <person name="Gao L."/>
            <person name="Zheng W."/>
            <person name="Hao B."/>
            <person name="Liu S."/>
            <person name="Wang W."/>
            <person name="Yuan L."/>
            <person name="Cao M."/>
            <person name="McDermott J."/>
            <person name="Samudrala R."/>
            <person name="Wang J."/>
            <person name="Wong G.K."/>
            <person name="Yang H."/>
        </authorList>
    </citation>
    <scope>NUCLEOTIDE SEQUENCE [LARGE SCALE GENOMIC DNA]</scope>
    <source>
        <strain evidence="3">cv. 93-11</strain>
    </source>
</reference>
<evidence type="ECO:0000313" key="2">
    <source>
        <dbReference type="EMBL" id="EEC70779.1"/>
    </source>
</evidence>
<dbReference type="Gramene" id="BGIOSGA001513-TA">
    <property type="protein sequence ID" value="BGIOSGA001513-PA"/>
    <property type="gene ID" value="BGIOSGA001513"/>
</dbReference>
<evidence type="ECO:0000313" key="3">
    <source>
        <dbReference type="Proteomes" id="UP000007015"/>
    </source>
</evidence>
<sequence>MDNNIGGSTPTSLRRSCPFADINNASAGDSPKKRNNIGVFTPTSLTKSTPFADITNASAGESRINNGSDRCTSSNVPQKENMQNLQEDGAKLSALELRRKRARERYASMSPKKKEARKMKARVYKQLKEDEYSGLNQTANNYVKGSDQQHMITPRRLPFTVINNVAHYDNMDHTGSPFSCILQGATQNSHTLPANTAVNITFLVCLFSCICLHPLLPRVVQDEAARSRMKQFTVMNKFKTKALLSSFQWGTELPLEWRSSELKANI</sequence>
<keyword evidence="3" id="KW-1185">Reference proteome</keyword>
<dbReference type="Proteomes" id="UP000007015">
    <property type="component" value="Chromosome 1"/>
</dbReference>
<accession>B8A9A0</accession>